<dbReference type="GO" id="GO:0005886">
    <property type="term" value="C:plasma membrane"/>
    <property type="evidence" value="ECO:0007669"/>
    <property type="project" value="UniProtKB-SubCell"/>
</dbReference>
<dbReference type="RefSeq" id="WP_006784810.1">
    <property type="nucleotide sequence ID" value="NZ_CABJBH010000009.1"/>
</dbReference>
<evidence type="ECO:0000256" key="4">
    <source>
        <dbReference type="ARBA" id="ARBA00022475"/>
    </source>
</evidence>
<dbReference type="InterPro" id="IPR002549">
    <property type="entry name" value="AI-2E-like"/>
</dbReference>
<keyword evidence="5 8" id="KW-0812">Transmembrane</keyword>
<dbReference type="Proteomes" id="UP000487649">
    <property type="component" value="Unassembled WGS sequence"/>
</dbReference>
<dbReference type="GO" id="GO:0055085">
    <property type="term" value="P:transmembrane transport"/>
    <property type="evidence" value="ECO:0007669"/>
    <property type="project" value="TreeGrafter"/>
</dbReference>
<feature type="transmembrane region" description="Helical" evidence="8">
    <location>
        <begin position="45"/>
        <end position="67"/>
    </location>
</feature>
<keyword evidence="7 8" id="KW-0472">Membrane</keyword>
<evidence type="ECO:0000313" key="10">
    <source>
        <dbReference type="Proteomes" id="UP000487649"/>
    </source>
</evidence>
<keyword evidence="6 8" id="KW-1133">Transmembrane helix</keyword>
<evidence type="ECO:0000256" key="1">
    <source>
        <dbReference type="ARBA" id="ARBA00004651"/>
    </source>
</evidence>
<feature type="transmembrane region" description="Helical" evidence="8">
    <location>
        <begin position="12"/>
        <end position="33"/>
    </location>
</feature>
<reference evidence="9 10" key="1">
    <citation type="journal article" date="2019" name="Nat. Med.">
        <title>A library of human gut bacterial isolates paired with longitudinal multiomics data enables mechanistic microbiome research.</title>
        <authorList>
            <person name="Poyet M."/>
            <person name="Groussin M."/>
            <person name="Gibbons S.M."/>
            <person name="Avila-Pacheco J."/>
            <person name="Jiang X."/>
            <person name="Kearney S.M."/>
            <person name="Perrotta A.R."/>
            <person name="Berdy B."/>
            <person name="Zhao S."/>
            <person name="Lieberman T.D."/>
            <person name="Swanson P.K."/>
            <person name="Smith M."/>
            <person name="Roesemann S."/>
            <person name="Alexander J.E."/>
            <person name="Rich S.A."/>
            <person name="Livny J."/>
            <person name="Vlamakis H."/>
            <person name="Clish C."/>
            <person name="Bullock K."/>
            <person name="Deik A."/>
            <person name="Scott J."/>
            <person name="Pierce K.A."/>
            <person name="Xavier R.J."/>
            <person name="Alm E.J."/>
        </authorList>
    </citation>
    <scope>NUCLEOTIDE SEQUENCE [LARGE SCALE GENOMIC DNA]</scope>
    <source>
        <strain evidence="9 10">BIOML-A198</strain>
    </source>
</reference>
<dbReference type="PANTHER" id="PTHR21716:SF53">
    <property type="entry name" value="PERMEASE PERM-RELATED"/>
    <property type="match status" value="1"/>
</dbReference>
<feature type="transmembrane region" description="Helical" evidence="8">
    <location>
        <begin position="185"/>
        <end position="207"/>
    </location>
</feature>
<dbReference type="OrthoDB" id="9793390at2"/>
<keyword evidence="3" id="KW-0813">Transport</keyword>
<feature type="transmembrane region" description="Helical" evidence="8">
    <location>
        <begin position="293"/>
        <end position="321"/>
    </location>
</feature>
<dbReference type="Pfam" id="PF01594">
    <property type="entry name" value="AI-2E_transport"/>
    <property type="match status" value="1"/>
</dbReference>
<evidence type="ECO:0000256" key="7">
    <source>
        <dbReference type="ARBA" id="ARBA00023136"/>
    </source>
</evidence>
<feature type="transmembrane region" description="Helical" evidence="8">
    <location>
        <begin position="88"/>
        <end position="114"/>
    </location>
</feature>
<comment type="similarity">
    <text evidence="2">Belongs to the autoinducer-2 exporter (AI-2E) (TC 2.A.86) family.</text>
</comment>
<evidence type="ECO:0000313" key="9">
    <source>
        <dbReference type="EMBL" id="MTK20127.1"/>
    </source>
</evidence>
<dbReference type="PANTHER" id="PTHR21716">
    <property type="entry name" value="TRANSMEMBRANE PROTEIN"/>
    <property type="match status" value="1"/>
</dbReference>
<keyword evidence="4" id="KW-1003">Cell membrane</keyword>
<dbReference type="EMBL" id="WMQE01000002">
    <property type="protein sequence ID" value="MTK20127.1"/>
    <property type="molecule type" value="Genomic_DNA"/>
</dbReference>
<accession>A0A9X5AMK9</accession>
<dbReference type="AlphaFoldDB" id="A0A9X5AMK9"/>
<evidence type="ECO:0000256" key="3">
    <source>
        <dbReference type="ARBA" id="ARBA00022448"/>
    </source>
</evidence>
<evidence type="ECO:0000256" key="8">
    <source>
        <dbReference type="SAM" id="Phobius"/>
    </source>
</evidence>
<evidence type="ECO:0000256" key="2">
    <source>
        <dbReference type="ARBA" id="ARBA00009773"/>
    </source>
</evidence>
<sequence>MFDKVKISKKYLNIAMITLVIGIILLFVYQLSLKSSDIVLWTKSFLTNFLSVISPILYAFVISYILYRPLMFIERNFKKGFKKISKKGISNGMARTISILLLAILVFFAIYTLINSIFPPLIENIDTVMQSLPNFQTIITEWINNLTPYIKAVSITNEQIQEFTLFLTNLLKGLLTNALNIGTGVVTNLTGLVINTLATIILTFYFLKDKETIFAGIDKLGTVIFKPQIKAKIKHFLHDLHEVFGNFIVGQLIDAAIVGVASSLLLLIIGHPFALLIGLIAGVTNIIPYVGPIIGAALALILGLFTSVKLGILGFILLIAYQQIDGYFIQPKILGDSVGLAPVWIFIAILIGGNYLGALGMILSVPIAALCKVYIDRRFQKLETRA</sequence>
<evidence type="ECO:0000256" key="6">
    <source>
        <dbReference type="ARBA" id="ARBA00022989"/>
    </source>
</evidence>
<feature type="transmembrane region" description="Helical" evidence="8">
    <location>
        <begin position="264"/>
        <end position="287"/>
    </location>
</feature>
<protein>
    <submittedName>
        <fullName evidence="9">AI-2E family transporter</fullName>
    </submittedName>
</protein>
<proteinExistence type="inferred from homology"/>
<comment type="caution">
    <text evidence="9">The sequence shown here is derived from an EMBL/GenBank/DDBJ whole genome shotgun (WGS) entry which is preliminary data.</text>
</comment>
<comment type="subcellular location">
    <subcellularLocation>
        <location evidence="1">Cell membrane</location>
        <topology evidence="1">Multi-pass membrane protein</topology>
    </subcellularLocation>
</comment>
<evidence type="ECO:0000256" key="5">
    <source>
        <dbReference type="ARBA" id="ARBA00022692"/>
    </source>
</evidence>
<name>A0A9X5AMK9_9FIRM</name>
<gene>
    <name evidence="9" type="ORF">GMA92_01585</name>
</gene>
<organism evidence="9 10">
    <name type="scientific">Turicibacter sanguinis</name>
    <dbReference type="NCBI Taxonomy" id="154288"/>
    <lineage>
        <taxon>Bacteria</taxon>
        <taxon>Bacillati</taxon>
        <taxon>Bacillota</taxon>
        <taxon>Erysipelotrichia</taxon>
        <taxon>Erysipelotrichales</taxon>
        <taxon>Turicibacteraceae</taxon>
        <taxon>Turicibacter</taxon>
    </lineage>
</organism>
<feature type="transmembrane region" description="Helical" evidence="8">
    <location>
        <begin position="333"/>
        <end position="351"/>
    </location>
</feature>